<organism evidence="7 8">
    <name type="scientific">Celeribacter indicus</name>
    <dbReference type="NCBI Taxonomy" id="1208324"/>
    <lineage>
        <taxon>Bacteria</taxon>
        <taxon>Pseudomonadati</taxon>
        <taxon>Pseudomonadota</taxon>
        <taxon>Alphaproteobacteria</taxon>
        <taxon>Rhodobacterales</taxon>
        <taxon>Roseobacteraceae</taxon>
        <taxon>Celeribacter</taxon>
    </lineage>
</organism>
<reference evidence="7 8" key="1">
    <citation type="journal article" date="2014" name="Int. J. Syst. Evol. Microbiol.">
        <title>Celeribacter indicus sp. nov., a polycyclic aromatic hydrocarbon-degrading bacterium from deep-sea sediment and reclassification of Huaishuia halophila as Celeribacter halophilus comb. nov.</title>
        <authorList>
            <person name="Lai Q."/>
            <person name="Cao J."/>
            <person name="Yuan J."/>
            <person name="Li F."/>
            <person name="Shao Z."/>
        </authorList>
    </citation>
    <scope>NUCLEOTIDE SEQUENCE [LARGE SCALE GENOMIC DNA]</scope>
    <source>
        <strain evidence="7">P73</strain>
    </source>
</reference>
<dbReference type="OrthoDB" id="5297879at2"/>
<sequence>MANIDLSKLDLEELKTLQKDVAKAIDDYTERKRREALAAAQAVAKEAGFTLDELVRPSGSSKKPALPAKYRHPENPEVTWSGRGRQPQWIKDGLAQGKSLKDFAL</sequence>
<dbReference type="SMART" id="SM00528">
    <property type="entry name" value="HNS"/>
    <property type="match status" value="1"/>
</dbReference>
<dbReference type="AlphaFoldDB" id="A0A0B5E3L4"/>
<evidence type="ECO:0000256" key="1">
    <source>
        <dbReference type="ARBA" id="ARBA00004453"/>
    </source>
</evidence>
<accession>A0A0B5E3L4</accession>
<keyword evidence="4" id="KW-0238">DNA-binding</keyword>
<evidence type="ECO:0000256" key="2">
    <source>
        <dbReference type="ARBA" id="ARBA00010610"/>
    </source>
</evidence>
<proteinExistence type="inferred from homology"/>
<name>A0A0B5E3L4_9RHOB</name>
<gene>
    <name evidence="7" type="ORF">P73_3255</name>
</gene>
<comment type="subcellular location">
    <subcellularLocation>
        <location evidence="1">Cytoplasm</location>
        <location evidence="1">Nucleoid</location>
    </subcellularLocation>
</comment>
<evidence type="ECO:0000256" key="5">
    <source>
        <dbReference type="SAM" id="MobiDB-lite"/>
    </source>
</evidence>
<evidence type="ECO:0000313" key="8">
    <source>
        <dbReference type="Proteomes" id="UP000031521"/>
    </source>
</evidence>
<dbReference type="InterPro" id="IPR027444">
    <property type="entry name" value="H-NS_C_dom"/>
</dbReference>
<dbReference type="HOGENOM" id="CLU_117503_1_2_5"/>
<comment type="similarity">
    <text evidence="2">Belongs to the histone-like protein H-NS family.</text>
</comment>
<feature type="domain" description="DNA-binding protein H-NS-like C-terminal" evidence="6">
    <location>
        <begin position="60"/>
        <end position="105"/>
    </location>
</feature>
<dbReference type="GO" id="GO:0009295">
    <property type="term" value="C:nucleoid"/>
    <property type="evidence" value="ECO:0007669"/>
    <property type="project" value="UniProtKB-SubCell"/>
</dbReference>
<dbReference type="GO" id="GO:0005829">
    <property type="term" value="C:cytosol"/>
    <property type="evidence" value="ECO:0007669"/>
    <property type="project" value="TreeGrafter"/>
</dbReference>
<dbReference type="Pfam" id="PF00816">
    <property type="entry name" value="Histone_HNS"/>
    <property type="match status" value="1"/>
</dbReference>
<dbReference type="GO" id="GO:0032993">
    <property type="term" value="C:protein-DNA complex"/>
    <property type="evidence" value="ECO:0007669"/>
    <property type="project" value="TreeGrafter"/>
</dbReference>
<keyword evidence="3" id="KW-0963">Cytoplasm</keyword>
<dbReference type="GO" id="GO:0000976">
    <property type="term" value="F:transcription cis-regulatory region binding"/>
    <property type="evidence" value="ECO:0007669"/>
    <property type="project" value="TreeGrafter"/>
</dbReference>
<protein>
    <submittedName>
        <fullName evidence="7">Histone-like nucleoid-structuring protein H-NS</fullName>
    </submittedName>
</protein>
<dbReference type="RefSeq" id="WP_043871849.1">
    <property type="nucleotide sequence ID" value="NZ_CP004393.1"/>
</dbReference>
<keyword evidence="8" id="KW-1185">Reference proteome</keyword>
<dbReference type="GO" id="GO:0003681">
    <property type="term" value="F:bent DNA binding"/>
    <property type="evidence" value="ECO:0007669"/>
    <property type="project" value="TreeGrafter"/>
</dbReference>
<dbReference type="Gene3D" id="4.10.430.10">
    <property type="entry name" value="Histone-like protein H-NS, C-terminal domain"/>
    <property type="match status" value="1"/>
</dbReference>
<dbReference type="GO" id="GO:0003680">
    <property type="term" value="F:minor groove of adenine-thymine-rich DNA binding"/>
    <property type="evidence" value="ECO:0007669"/>
    <property type="project" value="TreeGrafter"/>
</dbReference>
<dbReference type="InterPro" id="IPR037150">
    <property type="entry name" value="H-NS_C_dom_sf"/>
</dbReference>
<dbReference type="KEGG" id="cid:P73_3255"/>
<evidence type="ECO:0000256" key="3">
    <source>
        <dbReference type="ARBA" id="ARBA00022490"/>
    </source>
</evidence>
<evidence type="ECO:0000259" key="6">
    <source>
        <dbReference type="SMART" id="SM00528"/>
    </source>
</evidence>
<dbReference type="EMBL" id="CP004393">
    <property type="protein sequence ID" value="AJE47970.1"/>
    <property type="molecule type" value="Genomic_DNA"/>
</dbReference>
<feature type="region of interest" description="Disordered" evidence="5">
    <location>
        <begin position="55"/>
        <end position="86"/>
    </location>
</feature>
<dbReference type="GO" id="GO:0001217">
    <property type="term" value="F:DNA-binding transcription repressor activity"/>
    <property type="evidence" value="ECO:0007669"/>
    <property type="project" value="TreeGrafter"/>
</dbReference>
<dbReference type="Proteomes" id="UP000031521">
    <property type="component" value="Chromosome"/>
</dbReference>
<evidence type="ECO:0000313" key="7">
    <source>
        <dbReference type="EMBL" id="AJE47970.1"/>
    </source>
</evidence>
<dbReference type="SUPFAM" id="SSF81273">
    <property type="entry name" value="H-NS histone-like proteins"/>
    <property type="match status" value="1"/>
</dbReference>
<dbReference type="PANTHER" id="PTHR38097:SF2">
    <property type="entry name" value="DNA-BINDING PROTEIN STPA"/>
    <property type="match status" value="1"/>
</dbReference>
<dbReference type="PANTHER" id="PTHR38097">
    <property type="match status" value="1"/>
</dbReference>
<evidence type="ECO:0000256" key="4">
    <source>
        <dbReference type="ARBA" id="ARBA00023125"/>
    </source>
</evidence>